<dbReference type="AlphaFoldDB" id="A0A2T4UGG7"/>
<dbReference type="OrthoDB" id="5185770at2"/>
<evidence type="ECO:0000313" key="7">
    <source>
        <dbReference type="EMBL" id="PTL58332.1"/>
    </source>
</evidence>
<dbReference type="PANTHER" id="PTHR30086:SF20">
    <property type="entry name" value="ARGININE EXPORTER PROTEIN ARGO-RELATED"/>
    <property type="match status" value="1"/>
</dbReference>
<comment type="caution">
    <text evidence="7">The sequence shown here is derived from an EMBL/GenBank/DDBJ whole genome shotgun (WGS) entry which is preliminary data.</text>
</comment>
<keyword evidence="2" id="KW-1003">Cell membrane</keyword>
<evidence type="ECO:0000256" key="1">
    <source>
        <dbReference type="ARBA" id="ARBA00004651"/>
    </source>
</evidence>
<comment type="subcellular location">
    <subcellularLocation>
        <location evidence="1">Cell membrane</location>
        <topology evidence="1">Multi-pass membrane protein</topology>
    </subcellularLocation>
</comment>
<evidence type="ECO:0000256" key="4">
    <source>
        <dbReference type="ARBA" id="ARBA00022989"/>
    </source>
</evidence>
<sequence length="217" mass="21791">MPTLHTLLLFAATAAALVAIPGPNHLYIATRAVAQGRRAGIVSGLGVETGTLVHIAAAAGGLSALIASSATAFDAVRYAGAAYLVLLGVRALRAGSAGTGGEAAPPVPVSLRRVYRDGIVVNVLNPKVALFFLAFLPQFLDPERGTVVLQVVTLGLVLAALGLLSNVVCAVAADRVARRLRARSGGVLAGRGHLLTGGIYVGLGAVAALAGGRRHGA</sequence>
<feature type="transmembrane region" description="Helical" evidence="6">
    <location>
        <begin position="152"/>
        <end position="173"/>
    </location>
</feature>
<feature type="transmembrane region" description="Helical" evidence="6">
    <location>
        <begin position="119"/>
        <end position="140"/>
    </location>
</feature>
<keyword evidence="4 6" id="KW-1133">Transmembrane helix</keyword>
<evidence type="ECO:0000256" key="6">
    <source>
        <dbReference type="SAM" id="Phobius"/>
    </source>
</evidence>
<dbReference type="InterPro" id="IPR001123">
    <property type="entry name" value="LeuE-type"/>
</dbReference>
<protein>
    <submittedName>
        <fullName evidence="7">RhtB family transporter</fullName>
    </submittedName>
</protein>
<dbReference type="RefSeq" id="WP_107566770.1">
    <property type="nucleotide sequence ID" value="NZ_PYYB01000001.1"/>
</dbReference>
<keyword evidence="8" id="KW-1185">Reference proteome</keyword>
<evidence type="ECO:0000313" key="8">
    <source>
        <dbReference type="Proteomes" id="UP000240739"/>
    </source>
</evidence>
<keyword evidence="3 6" id="KW-0812">Transmembrane</keyword>
<dbReference type="Proteomes" id="UP000240739">
    <property type="component" value="Unassembled WGS sequence"/>
</dbReference>
<dbReference type="Pfam" id="PF01810">
    <property type="entry name" value="LysE"/>
    <property type="match status" value="1"/>
</dbReference>
<dbReference type="EMBL" id="PYYB01000001">
    <property type="protein sequence ID" value="PTL58332.1"/>
    <property type="molecule type" value="Genomic_DNA"/>
</dbReference>
<evidence type="ECO:0000256" key="5">
    <source>
        <dbReference type="ARBA" id="ARBA00023136"/>
    </source>
</evidence>
<keyword evidence="5 6" id="KW-0472">Membrane</keyword>
<accession>A0A2T4UGG7</accession>
<dbReference type="PANTHER" id="PTHR30086">
    <property type="entry name" value="ARGININE EXPORTER PROTEIN ARGO"/>
    <property type="match status" value="1"/>
</dbReference>
<organism evidence="7 8">
    <name type="scientific">Paraconexibacter algicola</name>
    <dbReference type="NCBI Taxonomy" id="2133960"/>
    <lineage>
        <taxon>Bacteria</taxon>
        <taxon>Bacillati</taxon>
        <taxon>Actinomycetota</taxon>
        <taxon>Thermoleophilia</taxon>
        <taxon>Solirubrobacterales</taxon>
        <taxon>Paraconexibacteraceae</taxon>
        <taxon>Paraconexibacter</taxon>
    </lineage>
</organism>
<evidence type="ECO:0000256" key="2">
    <source>
        <dbReference type="ARBA" id="ARBA00022475"/>
    </source>
</evidence>
<dbReference type="PIRSF" id="PIRSF006324">
    <property type="entry name" value="LeuE"/>
    <property type="match status" value="1"/>
</dbReference>
<dbReference type="GO" id="GO:0005886">
    <property type="term" value="C:plasma membrane"/>
    <property type="evidence" value="ECO:0007669"/>
    <property type="project" value="UniProtKB-SubCell"/>
</dbReference>
<gene>
    <name evidence="7" type="ORF">C7Y72_01040</name>
</gene>
<proteinExistence type="predicted"/>
<reference evidence="7 8" key="1">
    <citation type="submission" date="2018-03" db="EMBL/GenBank/DDBJ databases">
        <title>Aquarubrobacter algicola gen. nov., sp. nov., a novel actinobacterium isolated from shallow eutrophic lake during the end of cyanobacterial harmful algal blooms.</title>
        <authorList>
            <person name="Chun S.J."/>
        </authorList>
    </citation>
    <scope>NUCLEOTIDE SEQUENCE [LARGE SCALE GENOMIC DNA]</scope>
    <source>
        <strain evidence="7 8">Seoho-28</strain>
    </source>
</reference>
<name>A0A2T4UGG7_9ACTN</name>
<feature type="transmembrane region" description="Helical" evidence="6">
    <location>
        <begin position="52"/>
        <end position="73"/>
    </location>
</feature>
<evidence type="ECO:0000256" key="3">
    <source>
        <dbReference type="ARBA" id="ARBA00022692"/>
    </source>
</evidence>
<dbReference type="GO" id="GO:0015171">
    <property type="term" value="F:amino acid transmembrane transporter activity"/>
    <property type="evidence" value="ECO:0007669"/>
    <property type="project" value="TreeGrafter"/>
</dbReference>
<feature type="transmembrane region" description="Helical" evidence="6">
    <location>
        <begin position="194"/>
        <end position="212"/>
    </location>
</feature>